<gene>
    <name evidence="4" type="primary">guaB_4</name>
    <name evidence="4" type="ORF">NNJEOMEG_02766</name>
</gene>
<dbReference type="InterPro" id="IPR000644">
    <property type="entry name" value="CBS_dom"/>
</dbReference>
<dbReference type="PANTHER" id="PTHR43080">
    <property type="entry name" value="CBS DOMAIN-CONTAINING PROTEIN CBSX3, MITOCHONDRIAL"/>
    <property type="match status" value="1"/>
</dbReference>
<dbReference type="SUPFAM" id="SSF54631">
    <property type="entry name" value="CBS-domain pair"/>
    <property type="match status" value="1"/>
</dbReference>
<keyword evidence="4" id="KW-0560">Oxidoreductase</keyword>
<dbReference type="InterPro" id="IPR046342">
    <property type="entry name" value="CBS_dom_sf"/>
</dbReference>
<dbReference type="Pfam" id="PF00571">
    <property type="entry name" value="CBS"/>
    <property type="match status" value="2"/>
</dbReference>
<dbReference type="EC" id="1.1.1.205" evidence="4"/>
<sequence>MPGIDLLEPSEEDVREAMRSMALSASISPADAKALFKAAQVRTLARLRAAVLVRDLMSRELTVLAPDTPLDRAAALLARAGISGAPVCQGARLVGVVSVKDFLCALGLPKDAPPVALAARVLSGGAAVPASLPGGPVSRIMTTPPLSVSPQLPASDAAGLMAREGVRRLPVVEDGRLVGIITQTDLLHAFGNLLGEMA</sequence>
<dbReference type="RefSeq" id="WP_173085477.1">
    <property type="nucleotide sequence ID" value="NZ_BLTE01000013.1"/>
</dbReference>
<evidence type="ECO:0000256" key="2">
    <source>
        <dbReference type="PROSITE-ProRule" id="PRU00703"/>
    </source>
</evidence>
<feature type="domain" description="CBS" evidence="3">
    <location>
        <begin position="141"/>
        <end position="197"/>
    </location>
</feature>
<dbReference type="Gene3D" id="3.10.580.10">
    <property type="entry name" value="CBS-domain"/>
    <property type="match status" value="1"/>
</dbReference>
<dbReference type="EMBL" id="BLTE01000013">
    <property type="protein sequence ID" value="GFK94918.1"/>
    <property type="molecule type" value="Genomic_DNA"/>
</dbReference>
<comment type="caution">
    <text evidence="4">The sequence shown here is derived from an EMBL/GenBank/DDBJ whole genome shotgun (WGS) entry which is preliminary data.</text>
</comment>
<dbReference type="AlphaFoldDB" id="A0A6V8LXD1"/>
<feature type="domain" description="CBS" evidence="3">
    <location>
        <begin position="57"/>
        <end position="112"/>
    </location>
</feature>
<proteinExistence type="predicted"/>
<dbReference type="PANTHER" id="PTHR43080:SF2">
    <property type="entry name" value="CBS DOMAIN-CONTAINING PROTEIN"/>
    <property type="match status" value="1"/>
</dbReference>
<name>A0A6V8LXD1_9BACT</name>
<accession>A0A6V8LXD1</accession>
<keyword evidence="5" id="KW-1185">Reference proteome</keyword>
<reference evidence="4 5" key="1">
    <citation type="submission" date="2020-04" db="EMBL/GenBank/DDBJ databases">
        <authorList>
            <consortium name="Desulfovibrio sp. FSS-1 genome sequencing consortium"/>
            <person name="Shimoshige H."/>
            <person name="Kobayashi H."/>
            <person name="Maekawa T."/>
        </authorList>
    </citation>
    <scope>NUCLEOTIDE SEQUENCE [LARGE SCALE GENOMIC DNA]</scope>
    <source>
        <strain evidence="4 5">SIID29052-01</strain>
    </source>
</reference>
<evidence type="ECO:0000259" key="3">
    <source>
        <dbReference type="PROSITE" id="PS51371"/>
    </source>
</evidence>
<dbReference type="SMART" id="SM00116">
    <property type="entry name" value="CBS"/>
    <property type="match status" value="2"/>
</dbReference>
<evidence type="ECO:0000313" key="5">
    <source>
        <dbReference type="Proteomes" id="UP000494245"/>
    </source>
</evidence>
<dbReference type="GO" id="GO:0003938">
    <property type="term" value="F:IMP dehydrogenase activity"/>
    <property type="evidence" value="ECO:0007669"/>
    <property type="project" value="UniProtKB-EC"/>
</dbReference>
<reference evidence="4 5" key="2">
    <citation type="submission" date="2020-05" db="EMBL/GenBank/DDBJ databases">
        <title>Draft genome sequence of Desulfovibrio sp. strainFSS-1.</title>
        <authorList>
            <person name="Shimoshige H."/>
            <person name="Kobayashi H."/>
            <person name="Maekawa T."/>
        </authorList>
    </citation>
    <scope>NUCLEOTIDE SEQUENCE [LARGE SCALE GENOMIC DNA]</scope>
    <source>
        <strain evidence="4 5">SIID29052-01</strain>
    </source>
</reference>
<dbReference type="PROSITE" id="PS51371">
    <property type="entry name" value="CBS"/>
    <property type="match status" value="2"/>
</dbReference>
<evidence type="ECO:0000313" key="4">
    <source>
        <dbReference type="EMBL" id="GFK94918.1"/>
    </source>
</evidence>
<dbReference type="Proteomes" id="UP000494245">
    <property type="component" value="Unassembled WGS sequence"/>
</dbReference>
<protein>
    <submittedName>
        <fullName evidence="4">Inosine-5'-monophosphate dehydrogenase</fullName>
        <ecNumber evidence="4">1.1.1.205</ecNumber>
    </submittedName>
</protein>
<dbReference type="InterPro" id="IPR051257">
    <property type="entry name" value="Diverse_CBS-Domain"/>
</dbReference>
<evidence type="ECO:0000256" key="1">
    <source>
        <dbReference type="ARBA" id="ARBA00023122"/>
    </source>
</evidence>
<keyword evidence="1 2" id="KW-0129">CBS domain</keyword>
<organism evidence="4 5">
    <name type="scientific">Fundidesulfovibrio magnetotacticus</name>
    <dbReference type="NCBI Taxonomy" id="2730080"/>
    <lineage>
        <taxon>Bacteria</taxon>
        <taxon>Pseudomonadati</taxon>
        <taxon>Thermodesulfobacteriota</taxon>
        <taxon>Desulfovibrionia</taxon>
        <taxon>Desulfovibrionales</taxon>
        <taxon>Desulfovibrionaceae</taxon>
        <taxon>Fundidesulfovibrio</taxon>
    </lineage>
</organism>